<dbReference type="Proteomes" id="UP000814033">
    <property type="component" value="Unassembled WGS sequence"/>
</dbReference>
<gene>
    <name evidence="1" type="ORF">FA95DRAFT_1567397</name>
</gene>
<accession>A0ACB8R513</accession>
<keyword evidence="2" id="KW-1185">Reference proteome</keyword>
<dbReference type="EMBL" id="MU276372">
    <property type="protein sequence ID" value="KAI0039005.1"/>
    <property type="molecule type" value="Genomic_DNA"/>
</dbReference>
<reference evidence="1" key="1">
    <citation type="submission" date="2021-02" db="EMBL/GenBank/DDBJ databases">
        <authorList>
            <consortium name="DOE Joint Genome Institute"/>
            <person name="Ahrendt S."/>
            <person name="Looney B.P."/>
            <person name="Miyauchi S."/>
            <person name="Morin E."/>
            <person name="Drula E."/>
            <person name="Courty P.E."/>
            <person name="Chicoki N."/>
            <person name="Fauchery L."/>
            <person name="Kohler A."/>
            <person name="Kuo A."/>
            <person name="Labutti K."/>
            <person name="Pangilinan J."/>
            <person name="Lipzen A."/>
            <person name="Riley R."/>
            <person name="Andreopoulos W."/>
            <person name="He G."/>
            <person name="Johnson J."/>
            <person name="Barry K.W."/>
            <person name="Grigoriev I.V."/>
            <person name="Nagy L."/>
            <person name="Hibbett D."/>
            <person name="Henrissat B."/>
            <person name="Matheny P.B."/>
            <person name="Labbe J."/>
            <person name="Martin F."/>
        </authorList>
    </citation>
    <scope>NUCLEOTIDE SEQUENCE</scope>
    <source>
        <strain evidence="1">FP105234-sp</strain>
    </source>
</reference>
<organism evidence="1 2">
    <name type="scientific">Auriscalpium vulgare</name>
    <dbReference type="NCBI Taxonomy" id="40419"/>
    <lineage>
        <taxon>Eukaryota</taxon>
        <taxon>Fungi</taxon>
        <taxon>Dikarya</taxon>
        <taxon>Basidiomycota</taxon>
        <taxon>Agaricomycotina</taxon>
        <taxon>Agaricomycetes</taxon>
        <taxon>Russulales</taxon>
        <taxon>Auriscalpiaceae</taxon>
        <taxon>Auriscalpium</taxon>
    </lineage>
</organism>
<evidence type="ECO:0000313" key="1">
    <source>
        <dbReference type="EMBL" id="KAI0039005.1"/>
    </source>
</evidence>
<evidence type="ECO:0000313" key="2">
    <source>
        <dbReference type="Proteomes" id="UP000814033"/>
    </source>
</evidence>
<comment type="caution">
    <text evidence="1">The sequence shown here is derived from an EMBL/GenBank/DDBJ whole genome shotgun (WGS) entry which is preliminary data.</text>
</comment>
<protein>
    <submittedName>
        <fullName evidence="1">Uncharacterized protein</fullName>
    </submittedName>
</protein>
<sequence length="231" mass="24340">MSRSNPPRATTPTATTTRSSSSRLSLDSSNAFGSLNSDHETLDDGQSQRALRPRDNMSQNGKSKGKAKAGDAGPAGSSAARSRNGASADVESDAKNVKDRKGRRRIPPLSLTLQNTGSVARDHLASERTFLAYVRTSLAFASAGVALVQLFTISTDRTDTGPGPKRYARPIGATVVIFGMFVLAVGTTRYFTIQNALPQGHFPAARVTVFVHALVLAALVGAVFGIVVAIR</sequence>
<proteinExistence type="predicted"/>
<reference evidence="1" key="2">
    <citation type="journal article" date="2022" name="New Phytol.">
        <title>Evolutionary transition to the ectomycorrhizal habit in the genomes of a hyperdiverse lineage of mushroom-forming fungi.</title>
        <authorList>
            <person name="Looney B."/>
            <person name="Miyauchi S."/>
            <person name="Morin E."/>
            <person name="Drula E."/>
            <person name="Courty P.E."/>
            <person name="Kohler A."/>
            <person name="Kuo A."/>
            <person name="LaButti K."/>
            <person name="Pangilinan J."/>
            <person name="Lipzen A."/>
            <person name="Riley R."/>
            <person name="Andreopoulos W."/>
            <person name="He G."/>
            <person name="Johnson J."/>
            <person name="Nolan M."/>
            <person name="Tritt A."/>
            <person name="Barry K.W."/>
            <person name="Grigoriev I.V."/>
            <person name="Nagy L.G."/>
            <person name="Hibbett D."/>
            <person name="Henrissat B."/>
            <person name="Matheny P.B."/>
            <person name="Labbe J."/>
            <person name="Martin F.M."/>
        </authorList>
    </citation>
    <scope>NUCLEOTIDE SEQUENCE</scope>
    <source>
        <strain evidence="1">FP105234-sp</strain>
    </source>
</reference>
<name>A0ACB8R513_9AGAM</name>